<accession>A0ABW7NBN9</accession>
<evidence type="ECO:0000313" key="3">
    <source>
        <dbReference type="Proteomes" id="UP001610063"/>
    </source>
</evidence>
<keyword evidence="1" id="KW-0812">Transmembrane</keyword>
<gene>
    <name evidence="2" type="ORF">ACHKAR_15765</name>
</gene>
<name>A0ABW7NBN9_9BACT</name>
<protein>
    <submittedName>
        <fullName evidence="2">Uncharacterized protein</fullName>
    </submittedName>
</protein>
<dbReference type="RefSeq" id="WP_395418343.1">
    <property type="nucleotide sequence ID" value="NZ_JBIPKE010000019.1"/>
</dbReference>
<keyword evidence="1" id="KW-1133">Transmembrane helix</keyword>
<organism evidence="2 3">
    <name type="scientific">Marinoscillum luteum</name>
    <dbReference type="NCBI Taxonomy" id="861051"/>
    <lineage>
        <taxon>Bacteria</taxon>
        <taxon>Pseudomonadati</taxon>
        <taxon>Bacteroidota</taxon>
        <taxon>Cytophagia</taxon>
        <taxon>Cytophagales</taxon>
        <taxon>Reichenbachiellaceae</taxon>
        <taxon>Marinoscillum</taxon>
    </lineage>
</organism>
<comment type="caution">
    <text evidence="2">The sequence shown here is derived from an EMBL/GenBank/DDBJ whole genome shotgun (WGS) entry which is preliminary data.</text>
</comment>
<keyword evidence="1" id="KW-0472">Membrane</keyword>
<dbReference type="Proteomes" id="UP001610063">
    <property type="component" value="Unassembled WGS sequence"/>
</dbReference>
<evidence type="ECO:0000256" key="1">
    <source>
        <dbReference type="SAM" id="Phobius"/>
    </source>
</evidence>
<keyword evidence="3" id="KW-1185">Reference proteome</keyword>
<dbReference type="EMBL" id="JBIPKE010000019">
    <property type="protein sequence ID" value="MFH6984912.1"/>
    <property type="molecule type" value="Genomic_DNA"/>
</dbReference>
<sequence>MNSIESSTTIIANIVTIIGVIGLAAIWISHRLSVKQFHFTVMLSCIDRFQQLYPSQMDRQEEGFELRLRKYLDLTNEEFFYFENGVIPKVVIVEWMDSIIECLPIYYLGNEQPINYDFLDFPEIHDRKLLQEFPRLNAAMRINGKYDFSVIADRTTSDSRRQRRQVIAEILRNLNVKVGKSHFDKALLSGRK</sequence>
<evidence type="ECO:0000313" key="2">
    <source>
        <dbReference type="EMBL" id="MFH6984912.1"/>
    </source>
</evidence>
<feature type="transmembrane region" description="Helical" evidence="1">
    <location>
        <begin position="6"/>
        <end position="28"/>
    </location>
</feature>
<proteinExistence type="predicted"/>
<reference evidence="2 3" key="1">
    <citation type="journal article" date="2013" name="Int. J. Syst. Evol. Microbiol.">
        <title>Marinoscillum luteum sp. nov., isolated from marine sediment.</title>
        <authorList>
            <person name="Cha I.T."/>
            <person name="Park S.J."/>
            <person name="Kim S.J."/>
            <person name="Kim J.G."/>
            <person name="Jung M.Y."/>
            <person name="Shin K.S."/>
            <person name="Kwon K.K."/>
            <person name="Yang S.H."/>
            <person name="Seo Y.S."/>
            <person name="Rhee S.K."/>
        </authorList>
    </citation>
    <scope>NUCLEOTIDE SEQUENCE [LARGE SCALE GENOMIC DNA]</scope>
    <source>
        <strain evidence="2 3">KCTC 23939</strain>
    </source>
</reference>